<evidence type="ECO:0000256" key="2">
    <source>
        <dbReference type="SAM" id="Coils"/>
    </source>
</evidence>
<feature type="transmembrane region" description="Helical" evidence="4">
    <location>
        <begin position="650"/>
        <end position="670"/>
    </location>
</feature>
<dbReference type="InterPro" id="IPR010090">
    <property type="entry name" value="Phage_tape_meas"/>
</dbReference>
<dbReference type="NCBIfam" id="TIGR01760">
    <property type="entry name" value="tape_meas_TP901"/>
    <property type="match status" value="1"/>
</dbReference>
<evidence type="ECO:0000259" key="5">
    <source>
        <dbReference type="Pfam" id="PF10145"/>
    </source>
</evidence>
<evidence type="ECO:0000256" key="3">
    <source>
        <dbReference type="SAM" id="MobiDB-lite"/>
    </source>
</evidence>
<keyword evidence="1" id="KW-1188">Viral release from host cell</keyword>
<feature type="coiled-coil region" evidence="2">
    <location>
        <begin position="8"/>
        <end position="68"/>
    </location>
</feature>
<keyword evidence="4" id="KW-0812">Transmembrane</keyword>
<evidence type="ECO:0000256" key="1">
    <source>
        <dbReference type="ARBA" id="ARBA00022465"/>
    </source>
</evidence>
<keyword evidence="1" id="KW-1245">Viral tail assembly</keyword>
<feature type="coiled-coil region" evidence="2">
    <location>
        <begin position="184"/>
        <end position="282"/>
    </location>
</feature>
<accession>A0A8S5T3R8</accession>
<protein>
    <submittedName>
        <fullName evidence="6">Tail tape measure protein</fullName>
    </submittedName>
</protein>
<dbReference type="EMBL" id="BK032745">
    <property type="protein sequence ID" value="DAF57996.1"/>
    <property type="molecule type" value="Genomic_DNA"/>
</dbReference>
<keyword evidence="4" id="KW-1133">Transmembrane helix</keyword>
<reference evidence="6" key="1">
    <citation type="journal article" date="2021" name="Proc. Natl. Acad. Sci. U.S.A.">
        <title>A Catalog of Tens of Thousands of Viruses from Human Metagenomes Reveals Hidden Associations with Chronic Diseases.</title>
        <authorList>
            <person name="Tisza M.J."/>
            <person name="Buck C.B."/>
        </authorList>
    </citation>
    <scope>NUCLEOTIDE SEQUENCE</scope>
    <source>
        <strain evidence="6">CtrpM6</strain>
    </source>
</reference>
<evidence type="ECO:0000313" key="6">
    <source>
        <dbReference type="EMBL" id="DAF57996.1"/>
    </source>
</evidence>
<feature type="domain" description="Phage tail tape measure protein" evidence="5">
    <location>
        <begin position="356"/>
        <end position="536"/>
    </location>
</feature>
<dbReference type="GO" id="GO:0098003">
    <property type="term" value="P:viral tail assembly"/>
    <property type="evidence" value="ECO:0007669"/>
    <property type="project" value="UniProtKB-KW"/>
</dbReference>
<dbReference type="Pfam" id="PF10145">
    <property type="entry name" value="PhageMin_Tail"/>
    <property type="match status" value="1"/>
</dbReference>
<name>A0A8S5T3R8_9CAUD</name>
<keyword evidence="4" id="KW-0472">Membrane</keyword>
<organism evidence="6">
    <name type="scientific">Siphoviridae sp. ctrpM6</name>
    <dbReference type="NCBI Taxonomy" id="2827956"/>
    <lineage>
        <taxon>Viruses</taxon>
        <taxon>Duplodnaviria</taxon>
        <taxon>Heunggongvirae</taxon>
        <taxon>Uroviricota</taxon>
        <taxon>Caudoviricetes</taxon>
    </lineage>
</organism>
<proteinExistence type="predicted"/>
<feature type="region of interest" description="Disordered" evidence="3">
    <location>
        <begin position="955"/>
        <end position="976"/>
    </location>
</feature>
<sequence length="1580" mass="174530">MARQEVYTTVIKLNSEEAKNRLKELEDKVARLKKAKQEAFSTGDVRLGSTLAKELKIAEREMKQFKNATMGVKETLENLSSASLGQLEKAARHLKGQMKAVSDPADFAKLEAQLDRVKEQMLALKGATRKADQEASRMTATMSNLKHASLNDLNFTASKLRSQMADYDPSSTMYASRASQLKLVEAELERIRQSEQKVVTLMQQYDKEIDRTNVDIKETKRQMQLVNNTMANLKTSSIRDLEYSIKALNQQMLGMQRGTEQFKQMELKAKQLKAELQAVRAEGVAQESWIKRSADWFNRMQGIALGAVAAISGITFTVKKCVEEYAKMDDEMTNVRKYTGQAAEEVERMNEDFKKMDTRTPRQKLNQLAEDAGRLGITSTAAVEEFVDGADKINVALGDDLGDKAVSQIGKLAQMFGEDKTMGLRGAMLATGSAINELAQNSSASAGYLVDFTARVAGVGKQAGFTQAQIMGLASVLDQNMQQDETAATAVQNLLAKMFQDSAKFAQIAGLNVKEFAKTLKEDANGALLQFLAAMRAKGGFADLAPMFEEMKMDGSRATGVLTVLADKLDDIKSAQNLANEAYAEGTSVLNEFETQNESVQAQLDKASKKFLDLSIELGQKLYPAARYCISAASLGVRALSTLVDFVKDYWRILIVLTAAIVTYTAMSKAKLIVDKAQMAWLNIMIIKERAHTLLISLKTSALKTMAIAQMALTKEIKLTAAAQMLWNKVLLANPITAVIAVVVGLTAAIVTLSKETSTAEQAQRDYNDAVTDANKQAADEEAAIMRLVSAIQSNTTAESDRKAALEDLNGKLMREHLGNITEEAVRTGQATRQIQSYIDMMKKKIVIDGLQKKLAESIAKQADQEDLLNEADNDKRGFWTKFWGRINPFASGKTKLLNLASDNKEVFIDVMNKSIEREKQYQQKLIDKIKQLESQHFEINDPEPWRNNGYNGKGNDGTIIKPHKTTGTHQATEKERKARMKAAKAAAAEECKRQAEAKRKQKQAADSIKAETNQLLADNAKAYAEGKKTYQQFIDDRQSIQIKGFAKLKQLYGAESNEYKQLLDNQVNVVKQHDAAIQKMNEQTIERERLQKEASIKAQYNDANSAIYQNDTALNEALYKNDVEAMKKRLALYQDREGSEEWLDLKAEMEQAELDHQLQMQETYQNQLSELRQQFGKQDLQAQETMYLNGLDNLYKQGLIKEEEYQRMKLEISKQFAAQRASQDAEDHGAGSVQRKVDNKTTEMVDSARAAAGDSQQAGNGSIGGYFTSQISNYQNTMEKLKELYGNDKQNHAAYMQAKAQVTANFLDNMVQQTSAAYNGINNILSSASAYAQACSDLEQAKISKNYEKQIAAAGNNSKKKKKLEEKRDKELAAAKSKANKKSMKIEIAQAIASTAMAAINAYSSAASIPVTGWVMAPIAAGMATAAGMLQIATIKKQHQAEAAGYYEGGYTGGTRYRKQAGIVHEGEFVANHNAVNNTSIRPALDLIDKAQKSNTVGSLTAEDISRALGAGGNASVVAPVVNVSNDNTEVRQSLDGVNSAVSRLNQTLEDGIDVELPIAGRRGIYRRLKDYQKILDNK</sequence>
<evidence type="ECO:0000256" key="4">
    <source>
        <dbReference type="SAM" id="Phobius"/>
    </source>
</evidence>
<keyword evidence="2" id="KW-0175">Coiled coil</keyword>
<feature type="transmembrane region" description="Helical" evidence="4">
    <location>
        <begin position="732"/>
        <end position="753"/>
    </location>
</feature>